<evidence type="ECO:0000259" key="1">
    <source>
        <dbReference type="PROSITE" id="PS50853"/>
    </source>
</evidence>
<proteinExistence type="predicted"/>
<name>A0ABX8J407_9BACT</name>
<feature type="domain" description="Fibronectin type-III" evidence="1">
    <location>
        <begin position="117"/>
        <end position="208"/>
    </location>
</feature>
<organism evidence="2 3">
    <name type="scientific">Geomonas oryzisoli</name>
    <dbReference type="NCBI Taxonomy" id="2847992"/>
    <lineage>
        <taxon>Bacteria</taxon>
        <taxon>Pseudomonadati</taxon>
        <taxon>Thermodesulfobacteriota</taxon>
        <taxon>Desulfuromonadia</taxon>
        <taxon>Geobacterales</taxon>
        <taxon>Geobacteraceae</taxon>
        <taxon>Geomonas</taxon>
    </lineage>
</organism>
<accession>A0ABX8J407</accession>
<dbReference type="CDD" id="cd00063">
    <property type="entry name" value="FN3"/>
    <property type="match status" value="1"/>
</dbReference>
<dbReference type="RefSeq" id="WP_216798656.1">
    <property type="nucleotide sequence ID" value="NZ_CP076723.1"/>
</dbReference>
<sequence>MGRKRKGGEKDEVVIRANGELITLLSKDPSILEKIYTLLPNLEKIQATHNRHRSIYHEFLDGARDKEGELETARYESISQMRMIRGIANLVGKHDPTIPEKLGMAATPSASKRTPSPPITPMNLKVVYHKNEVVARASGVKGVKSYEMSVCESDPLVESNWRHLTTSTHAKRIVLSGLTPGKMYYFRIRALTTQGEGPWSNFVCIMAI</sequence>
<dbReference type="PROSITE" id="PS50853">
    <property type="entry name" value="FN3"/>
    <property type="match status" value="1"/>
</dbReference>
<reference evidence="2 3" key="1">
    <citation type="submission" date="2021-06" db="EMBL/GenBank/DDBJ databases">
        <title>Gemonas diversity in paddy soil.</title>
        <authorList>
            <person name="Liu G."/>
        </authorList>
    </citation>
    <scope>NUCLEOTIDE SEQUENCE [LARGE SCALE GENOMIC DNA]</scope>
    <source>
        <strain evidence="2 3">RG10</strain>
    </source>
</reference>
<dbReference type="Pfam" id="PF00041">
    <property type="entry name" value="fn3"/>
    <property type="match status" value="1"/>
</dbReference>
<dbReference type="InterPro" id="IPR003961">
    <property type="entry name" value="FN3_dom"/>
</dbReference>
<evidence type="ECO:0000313" key="3">
    <source>
        <dbReference type="Proteomes" id="UP000683557"/>
    </source>
</evidence>
<keyword evidence="3" id="KW-1185">Reference proteome</keyword>
<evidence type="ECO:0000313" key="2">
    <source>
        <dbReference type="EMBL" id="QWV91826.1"/>
    </source>
</evidence>
<dbReference type="Proteomes" id="UP000683557">
    <property type="component" value="Chromosome"/>
</dbReference>
<gene>
    <name evidence="2" type="ORF">KP004_11340</name>
</gene>
<protein>
    <submittedName>
        <fullName evidence="2">Fibronectin type III domain-containing protein</fullName>
    </submittedName>
</protein>
<dbReference type="EMBL" id="CP076723">
    <property type="protein sequence ID" value="QWV91826.1"/>
    <property type="molecule type" value="Genomic_DNA"/>
</dbReference>